<dbReference type="Gene3D" id="3.30.70.20">
    <property type="match status" value="1"/>
</dbReference>
<reference evidence="2" key="1">
    <citation type="journal article" date="2019" name="Int. J. Syst. Evol. Microbiol.">
        <title>The Global Catalogue of Microorganisms (GCM) 10K type strain sequencing project: providing services to taxonomists for standard genome sequencing and annotation.</title>
        <authorList>
            <consortium name="The Broad Institute Genomics Platform"/>
            <consortium name="The Broad Institute Genome Sequencing Center for Infectious Disease"/>
            <person name="Wu L."/>
            <person name="Ma J."/>
        </authorList>
    </citation>
    <scope>NUCLEOTIDE SEQUENCE [LARGE SCALE GENOMIC DNA]</scope>
    <source>
        <strain evidence="2">CCUG 49018</strain>
    </source>
</reference>
<name>A0ABW3VDP5_9PSEU</name>
<dbReference type="Pfam" id="PF13459">
    <property type="entry name" value="Fer4_15"/>
    <property type="match status" value="1"/>
</dbReference>
<dbReference type="EMBL" id="JBHTMB010000049">
    <property type="protein sequence ID" value="MFD1233028.1"/>
    <property type="molecule type" value="Genomic_DNA"/>
</dbReference>
<evidence type="ECO:0000313" key="2">
    <source>
        <dbReference type="Proteomes" id="UP001597182"/>
    </source>
</evidence>
<proteinExistence type="predicted"/>
<organism evidence="1 2">
    <name type="scientific">Pseudonocardia benzenivorans</name>
    <dbReference type="NCBI Taxonomy" id="228005"/>
    <lineage>
        <taxon>Bacteria</taxon>
        <taxon>Bacillati</taxon>
        <taxon>Actinomycetota</taxon>
        <taxon>Actinomycetes</taxon>
        <taxon>Pseudonocardiales</taxon>
        <taxon>Pseudonocardiaceae</taxon>
        <taxon>Pseudonocardia</taxon>
    </lineage>
</organism>
<comment type="caution">
    <text evidence="1">The sequence shown here is derived from an EMBL/GenBank/DDBJ whole genome shotgun (WGS) entry which is preliminary data.</text>
</comment>
<dbReference type="Proteomes" id="UP001597182">
    <property type="component" value="Unassembled WGS sequence"/>
</dbReference>
<evidence type="ECO:0000313" key="1">
    <source>
        <dbReference type="EMBL" id="MFD1233028.1"/>
    </source>
</evidence>
<dbReference type="RefSeq" id="WP_233899288.1">
    <property type="nucleotide sequence ID" value="NZ_BAABKS010000093.1"/>
</dbReference>
<dbReference type="SUPFAM" id="SSF54862">
    <property type="entry name" value="4Fe-4S ferredoxins"/>
    <property type="match status" value="1"/>
</dbReference>
<protein>
    <submittedName>
        <fullName evidence="1">Ferredoxin</fullName>
    </submittedName>
</protein>
<sequence>MSDVRLRVDFVACDGHALCAQLLPEVITLDEWGYPILANGRTSDPLPHSLLRLAQAAIDACPTLALQRDRQDSPRHPPPAAGV</sequence>
<accession>A0ABW3VDP5</accession>
<keyword evidence="2" id="KW-1185">Reference proteome</keyword>
<gene>
    <name evidence="1" type="ORF">ACFQ34_06995</name>
</gene>